<comment type="similarity">
    <text evidence="1">Belongs to the carbon-nitrogen hydrolase superfamily. Nitrilase family.</text>
</comment>
<gene>
    <name evidence="5" type="ORF">E4K62_06530</name>
</gene>
<sequence length="346" mass="36619">MSKVEPFKAAAIQAEPAWLDVAAGVDKAISLIREAATNGAKLVAFPETWIPGYPHFLWLGPQSAGMAFVPGYHENSIAIGDENFQRLADAAGKHGITVVMGASERDKGSLYMAQFIFGADGSTIATRRKLKPTHVERALFGEGDGSNIAVHDVEGIGRLGALNCWEHLQPLTKYAMYGLGEQVHVASWPSFCLYRGGAYALGEEVNMAASQVYAVEGGAFVLAATTVTGPAGLELFAKTDEQRALLGGGGGGSSRIYGPDGSRLTAPIPEDEEGIVYADIDLSLIPVSKMAADPAGHYARADVTRLIVDRTPRPPVEYIDNSVPQSQPVSSETQTASSTVETATVR</sequence>
<evidence type="ECO:0000256" key="3">
    <source>
        <dbReference type="SAM" id="MobiDB-lite"/>
    </source>
</evidence>
<feature type="active site" description="Proton acceptor" evidence="2">
    <location>
        <position position="47"/>
    </location>
</feature>
<evidence type="ECO:0000256" key="2">
    <source>
        <dbReference type="PROSITE-ProRule" id="PRU10139"/>
    </source>
</evidence>
<dbReference type="PROSITE" id="PS50263">
    <property type="entry name" value="CN_HYDROLASE"/>
    <property type="match status" value="1"/>
</dbReference>
<name>A0ABX5SU51_9MICO</name>
<dbReference type="InterPro" id="IPR003010">
    <property type="entry name" value="C-N_Hydrolase"/>
</dbReference>
<dbReference type="SUPFAM" id="SSF56317">
    <property type="entry name" value="Carbon-nitrogen hydrolase"/>
    <property type="match status" value="1"/>
</dbReference>
<evidence type="ECO:0000313" key="5">
    <source>
        <dbReference type="EMBL" id="QBR88374.1"/>
    </source>
</evidence>
<evidence type="ECO:0000256" key="1">
    <source>
        <dbReference type="ARBA" id="ARBA00008129"/>
    </source>
</evidence>
<accession>A0ABX5SU51</accession>
<feature type="domain" description="CN hydrolase" evidence="4">
    <location>
        <begin position="7"/>
        <end position="282"/>
    </location>
</feature>
<evidence type="ECO:0000313" key="6">
    <source>
        <dbReference type="Proteomes" id="UP000295748"/>
    </source>
</evidence>
<dbReference type="Proteomes" id="UP000295748">
    <property type="component" value="Chromosome"/>
</dbReference>
<dbReference type="GO" id="GO:0016787">
    <property type="term" value="F:hydrolase activity"/>
    <property type="evidence" value="ECO:0007669"/>
    <property type="project" value="UniProtKB-KW"/>
</dbReference>
<feature type="compositionally biased region" description="Polar residues" evidence="3">
    <location>
        <begin position="322"/>
        <end position="346"/>
    </location>
</feature>
<dbReference type="Gene3D" id="3.60.110.10">
    <property type="entry name" value="Carbon-nitrogen hydrolase"/>
    <property type="match status" value="1"/>
</dbReference>
<organism evidence="5 6">
    <name type="scientific">Microbacterium wangchenii</name>
    <dbReference type="NCBI Taxonomy" id="2541726"/>
    <lineage>
        <taxon>Bacteria</taxon>
        <taxon>Bacillati</taxon>
        <taxon>Actinomycetota</taxon>
        <taxon>Actinomycetes</taxon>
        <taxon>Micrococcales</taxon>
        <taxon>Microbacteriaceae</taxon>
        <taxon>Microbacterium</taxon>
    </lineage>
</organism>
<reference evidence="5 6" key="1">
    <citation type="submission" date="2019-03" db="EMBL/GenBank/DDBJ databases">
        <authorList>
            <person name="Dong K."/>
        </authorList>
    </citation>
    <scope>NUCLEOTIDE SEQUENCE [LARGE SCALE GENOMIC DNA]</scope>
    <source>
        <strain evidence="6">dk512</strain>
    </source>
</reference>
<keyword evidence="5" id="KW-0378">Hydrolase</keyword>
<dbReference type="Pfam" id="PF00795">
    <property type="entry name" value="CN_hydrolase"/>
    <property type="match status" value="1"/>
</dbReference>
<dbReference type="PANTHER" id="PTHR46044:SF1">
    <property type="entry name" value="CN HYDROLASE DOMAIN-CONTAINING PROTEIN"/>
    <property type="match status" value="1"/>
</dbReference>
<dbReference type="InterPro" id="IPR000132">
    <property type="entry name" value="Nitrilase/CN_hydratase_CS"/>
</dbReference>
<dbReference type="InterPro" id="IPR044149">
    <property type="entry name" value="Nitrilases_CHs"/>
</dbReference>
<protein>
    <submittedName>
        <fullName evidence="5">Carbon-nitrogen hydrolase family protein</fullName>
    </submittedName>
</protein>
<keyword evidence="6" id="KW-1185">Reference proteome</keyword>
<dbReference type="CDD" id="cd07564">
    <property type="entry name" value="nitrilases_CHs"/>
    <property type="match status" value="1"/>
</dbReference>
<dbReference type="InterPro" id="IPR036526">
    <property type="entry name" value="C-N_Hydrolase_sf"/>
</dbReference>
<dbReference type="PANTHER" id="PTHR46044">
    <property type="entry name" value="NITRILASE"/>
    <property type="match status" value="1"/>
</dbReference>
<evidence type="ECO:0000259" key="4">
    <source>
        <dbReference type="PROSITE" id="PS50263"/>
    </source>
</evidence>
<dbReference type="RefSeq" id="WP_135065128.1">
    <property type="nucleotide sequence ID" value="NZ_CP038266.1"/>
</dbReference>
<dbReference type="PROSITE" id="PS00921">
    <property type="entry name" value="NITRIL_CHT_2"/>
    <property type="match status" value="1"/>
</dbReference>
<feature type="region of interest" description="Disordered" evidence="3">
    <location>
        <begin position="318"/>
        <end position="346"/>
    </location>
</feature>
<dbReference type="PROSITE" id="PS00920">
    <property type="entry name" value="NITRIL_CHT_1"/>
    <property type="match status" value="1"/>
</dbReference>
<proteinExistence type="inferred from homology"/>
<dbReference type="EMBL" id="CP038266">
    <property type="protein sequence ID" value="QBR88374.1"/>
    <property type="molecule type" value="Genomic_DNA"/>
</dbReference>